<gene>
    <name evidence="3" type="ORF">FYJ39_15635</name>
</gene>
<keyword evidence="1" id="KW-0812">Transmembrane</keyword>
<dbReference type="GO" id="GO:0004175">
    <property type="term" value="F:endopeptidase activity"/>
    <property type="evidence" value="ECO:0007669"/>
    <property type="project" value="UniProtKB-ARBA"/>
</dbReference>
<dbReference type="GO" id="GO:0008237">
    <property type="term" value="F:metallopeptidase activity"/>
    <property type="evidence" value="ECO:0007669"/>
    <property type="project" value="UniProtKB-KW"/>
</dbReference>
<name>A0A7X2NN75_9CLOT</name>
<evidence type="ECO:0000259" key="2">
    <source>
        <dbReference type="Pfam" id="PF02517"/>
    </source>
</evidence>
<protein>
    <submittedName>
        <fullName evidence="3">CPBP family intramembrane metalloprotease</fullName>
    </submittedName>
</protein>
<keyword evidence="4" id="KW-1185">Reference proteome</keyword>
<feature type="transmembrane region" description="Helical" evidence="1">
    <location>
        <begin position="189"/>
        <end position="210"/>
    </location>
</feature>
<feature type="transmembrane region" description="Helical" evidence="1">
    <location>
        <begin position="20"/>
        <end position="42"/>
    </location>
</feature>
<keyword evidence="1" id="KW-0472">Membrane</keyword>
<feature type="domain" description="CAAX prenyl protease 2/Lysostaphin resistance protein A-like" evidence="2">
    <location>
        <begin position="146"/>
        <end position="231"/>
    </location>
</feature>
<accession>A0A7X2NN75</accession>
<proteinExistence type="predicted"/>
<dbReference type="GO" id="GO:0006508">
    <property type="term" value="P:proteolysis"/>
    <property type="evidence" value="ECO:0007669"/>
    <property type="project" value="UniProtKB-KW"/>
</dbReference>
<keyword evidence="3" id="KW-0482">Metalloprotease</keyword>
<keyword evidence="1" id="KW-1133">Transmembrane helix</keyword>
<dbReference type="RefSeq" id="WP_154473383.1">
    <property type="nucleotide sequence ID" value="NZ_VUMD01000016.1"/>
</dbReference>
<dbReference type="GO" id="GO:0080120">
    <property type="term" value="P:CAAX-box protein maturation"/>
    <property type="evidence" value="ECO:0007669"/>
    <property type="project" value="UniProtKB-ARBA"/>
</dbReference>
<feature type="transmembrane region" description="Helical" evidence="1">
    <location>
        <begin position="222"/>
        <end position="239"/>
    </location>
</feature>
<keyword evidence="3" id="KW-0378">Hydrolase</keyword>
<reference evidence="3 4" key="1">
    <citation type="submission" date="2019-08" db="EMBL/GenBank/DDBJ databases">
        <title>In-depth cultivation of the pig gut microbiome towards novel bacterial diversity and tailored functional studies.</title>
        <authorList>
            <person name="Wylensek D."/>
            <person name="Hitch T.C.A."/>
            <person name="Clavel T."/>
        </authorList>
    </citation>
    <scope>NUCLEOTIDE SEQUENCE [LARGE SCALE GENOMIC DNA]</scope>
    <source>
        <strain evidence="3 4">WCA-389-WT-23D1</strain>
    </source>
</reference>
<dbReference type="EMBL" id="VUMD01000016">
    <property type="protein sequence ID" value="MSS37947.1"/>
    <property type="molecule type" value="Genomic_DNA"/>
</dbReference>
<evidence type="ECO:0000256" key="1">
    <source>
        <dbReference type="SAM" id="Phobius"/>
    </source>
</evidence>
<dbReference type="Pfam" id="PF02517">
    <property type="entry name" value="Rce1-like"/>
    <property type="match status" value="1"/>
</dbReference>
<keyword evidence="3" id="KW-0645">Protease</keyword>
<organism evidence="3 4">
    <name type="scientific">Clostridium porci</name>
    <dbReference type="NCBI Taxonomy" id="2605778"/>
    <lineage>
        <taxon>Bacteria</taxon>
        <taxon>Bacillati</taxon>
        <taxon>Bacillota</taxon>
        <taxon>Clostridia</taxon>
        <taxon>Eubacteriales</taxon>
        <taxon>Clostridiaceae</taxon>
        <taxon>Clostridium</taxon>
    </lineage>
</organism>
<dbReference type="InterPro" id="IPR003675">
    <property type="entry name" value="Rce1/LyrA-like_dom"/>
</dbReference>
<dbReference type="Proteomes" id="UP000429958">
    <property type="component" value="Unassembled WGS sequence"/>
</dbReference>
<feature type="transmembrane region" description="Helical" evidence="1">
    <location>
        <begin position="62"/>
        <end position="81"/>
    </location>
</feature>
<comment type="caution">
    <text evidence="3">The sequence shown here is derived from an EMBL/GenBank/DDBJ whole genome shotgun (WGS) entry which is preliminary data.</text>
</comment>
<dbReference type="AlphaFoldDB" id="A0A7X2NN75"/>
<feature type="transmembrane region" description="Helical" evidence="1">
    <location>
        <begin position="102"/>
        <end position="124"/>
    </location>
</feature>
<sequence>MKLLERLKRNKEPVRELRWWDIGILTVILFGNAICTSTRGYFANTDTGSFEEAVEFSAADNYGAFMLQLILLLIALFYLWLRNFDFSQWRIHVTPKTTLYSVGLFAVAALMMDLYFIVVSYVQIGAYDAVMSAAVPVSLPVIDGSILIYALLNGIYEEIYFLGMCLCVNPKKVRGAFLFSLLVRFSFHTYQGMVSAAGIGLLLGTLYYVLYEKSGRKNLYPFFLSHSIADVLGAGILFLL</sequence>
<evidence type="ECO:0000313" key="3">
    <source>
        <dbReference type="EMBL" id="MSS37947.1"/>
    </source>
</evidence>
<evidence type="ECO:0000313" key="4">
    <source>
        <dbReference type="Proteomes" id="UP000429958"/>
    </source>
</evidence>